<dbReference type="Pfam" id="PF03168">
    <property type="entry name" value="LEA_2"/>
    <property type="match status" value="1"/>
</dbReference>
<dbReference type="SMART" id="SM00769">
    <property type="entry name" value="WHy"/>
    <property type="match status" value="1"/>
</dbReference>
<evidence type="ECO:0000313" key="3">
    <source>
        <dbReference type="Proteomes" id="UP000605201"/>
    </source>
</evidence>
<protein>
    <submittedName>
        <fullName evidence="2">LEA type 2 family protein</fullName>
    </submittedName>
</protein>
<dbReference type="PROSITE" id="PS51257">
    <property type="entry name" value="PROKAR_LIPOPROTEIN"/>
    <property type="match status" value="1"/>
</dbReference>
<reference evidence="2 3" key="1">
    <citation type="submission" date="2020-08" db="EMBL/GenBank/DDBJ databases">
        <title>Bridging the membrane lipid divide: bacteria of the FCB group superphylum have the potential to synthesize archaeal ether lipids.</title>
        <authorList>
            <person name="Villanueva L."/>
            <person name="Von Meijenfeldt F.A.B."/>
            <person name="Westbye A.B."/>
            <person name="Yadav S."/>
            <person name="Hopmans E.C."/>
            <person name="Dutilh B.E."/>
            <person name="Sinninghe Damste J.S."/>
        </authorList>
    </citation>
    <scope>NUCLEOTIDE SEQUENCE [LARGE SCALE GENOMIC DNA]</scope>
    <source>
        <strain evidence="2">NIOZ-UU17</strain>
    </source>
</reference>
<name>A0A8J6TQ47_9BACT</name>
<dbReference type="SUPFAM" id="SSF117070">
    <property type="entry name" value="LEA14-like"/>
    <property type="match status" value="1"/>
</dbReference>
<comment type="caution">
    <text evidence="2">The sequence shown here is derived from an EMBL/GenBank/DDBJ whole genome shotgun (WGS) entry which is preliminary data.</text>
</comment>
<dbReference type="Proteomes" id="UP000605201">
    <property type="component" value="Unassembled WGS sequence"/>
</dbReference>
<accession>A0A8J6TQ47</accession>
<dbReference type="InterPro" id="IPR004864">
    <property type="entry name" value="LEA_2"/>
</dbReference>
<organism evidence="2 3">
    <name type="scientific">Candidatus Desulfatibia vada</name>
    <dbReference type="NCBI Taxonomy" id="2841696"/>
    <lineage>
        <taxon>Bacteria</taxon>
        <taxon>Pseudomonadati</taxon>
        <taxon>Thermodesulfobacteriota</taxon>
        <taxon>Desulfobacteria</taxon>
        <taxon>Desulfobacterales</taxon>
        <taxon>Desulfobacterales incertae sedis</taxon>
        <taxon>Candidatus Desulfatibia</taxon>
    </lineage>
</organism>
<evidence type="ECO:0000259" key="1">
    <source>
        <dbReference type="SMART" id="SM00769"/>
    </source>
</evidence>
<dbReference type="AlphaFoldDB" id="A0A8J6TQ47"/>
<feature type="domain" description="Water stress and hypersensitive response" evidence="1">
    <location>
        <begin position="36"/>
        <end position="150"/>
    </location>
</feature>
<dbReference type="EMBL" id="JACNIG010000122">
    <property type="protein sequence ID" value="MBC8431197.1"/>
    <property type="molecule type" value="Genomic_DNA"/>
</dbReference>
<dbReference type="InterPro" id="IPR013990">
    <property type="entry name" value="WHy-dom"/>
</dbReference>
<proteinExistence type="predicted"/>
<dbReference type="GO" id="GO:0009269">
    <property type="term" value="P:response to desiccation"/>
    <property type="evidence" value="ECO:0007669"/>
    <property type="project" value="InterPro"/>
</dbReference>
<dbReference type="Gene3D" id="2.60.40.1820">
    <property type="match status" value="1"/>
</dbReference>
<evidence type="ECO:0000313" key="2">
    <source>
        <dbReference type="EMBL" id="MBC8431197.1"/>
    </source>
</evidence>
<sequence>MISFRQYLSLLGGLSLLLFVLSGCAGFGKRLESPRITLANIKVQETKVLETVFQIEIRVFNTNEVALEVKGIECDIELNGKHFATGVSKAETKIPSYETTLIPMTMYSSILDIVMGLKGLSNTVKLKYRITGKLRLGKGAVPAIIPFQSHGELPLGGLSVPNNT</sequence>
<gene>
    <name evidence="2" type="ORF">H8D96_04685</name>
</gene>